<evidence type="ECO:0000313" key="3">
    <source>
        <dbReference type="EMBL" id="SHE95195.1"/>
    </source>
</evidence>
<dbReference type="Gene3D" id="3.40.50.850">
    <property type="entry name" value="Isochorismatase-like"/>
    <property type="match status" value="1"/>
</dbReference>
<proteinExistence type="predicted"/>
<dbReference type="STRING" id="1121881.SAMN02745225_02088"/>
<protein>
    <submittedName>
        <fullName evidence="3">Nicotinamidase-related amidase</fullName>
    </submittedName>
</protein>
<dbReference type="GO" id="GO:0016787">
    <property type="term" value="F:hydrolase activity"/>
    <property type="evidence" value="ECO:0007669"/>
    <property type="project" value="UniProtKB-KW"/>
</dbReference>
<sequence length="216" mass="23744">MDINGESIYSDYKRAGFGGRLSFGERPALIVVDMARAYLDPDGPLFHPSYLELAERVARAIVFFRNMSLPVFFTKVLYQKGLADGGLFVKKVPSLAAFEEGSYYCEIPEPLTPLEGEVVVTKRYASGFFGTNLATDLHIYKVDTVVVAGVSVSGCVRATALDALQYGFIPYVAEDLAGDRSQDIMAANLFDLSQKYAEVVPFSDIASQVQLILRNK</sequence>
<organism evidence="3 4">
    <name type="scientific">Ferrithrix thermotolerans DSM 19514</name>
    <dbReference type="NCBI Taxonomy" id="1121881"/>
    <lineage>
        <taxon>Bacteria</taxon>
        <taxon>Bacillati</taxon>
        <taxon>Actinomycetota</taxon>
        <taxon>Acidimicrobiia</taxon>
        <taxon>Acidimicrobiales</taxon>
        <taxon>Acidimicrobiaceae</taxon>
        <taxon>Ferrithrix</taxon>
    </lineage>
</organism>
<dbReference type="EMBL" id="FQUL01000042">
    <property type="protein sequence ID" value="SHE95195.1"/>
    <property type="molecule type" value="Genomic_DNA"/>
</dbReference>
<dbReference type="RefSeq" id="WP_072792213.1">
    <property type="nucleotide sequence ID" value="NZ_FQUL01000042.1"/>
</dbReference>
<dbReference type="InterPro" id="IPR000868">
    <property type="entry name" value="Isochorismatase-like_dom"/>
</dbReference>
<dbReference type="InterPro" id="IPR050272">
    <property type="entry name" value="Isochorismatase-like_hydrls"/>
</dbReference>
<keyword evidence="4" id="KW-1185">Reference proteome</keyword>
<gene>
    <name evidence="3" type="ORF">SAMN02745225_02088</name>
</gene>
<dbReference type="SUPFAM" id="SSF52499">
    <property type="entry name" value="Isochorismatase-like hydrolases"/>
    <property type="match status" value="1"/>
</dbReference>
<name>A0A1M4XP12_9ACTN</name>
<evidence type="ECO:0000259" key="2">
    <source>
        <dbReference type="Pfam" id="PF00857"/>
    </source>
</evidence>
<dbReference type="OrthoDB" id="7500697at2"/>
<dbReference type="Proteomes" id="UP000184295">
    <property type="component" value="Unassembled WGS sequence"/>
</dbReference>
<dbReference type="Pfam" id="PF00857">
    <property type="entry name" value="Isochorismatase"/>
    <property type="match status" value="1"/>
</dbReference>
<keyword evidence="1" id="KW-0378">Hydrolase</keyword>
<dbReference type="AlphaFoldDB" id="A0A1M4XP12"/>
<feature type="domain" description="Isochorismatase-like" evidence="2">
    <location>
        <begin position="28"/>
        <end position="200"/>
    </location>
</feature>
<evidence type="ECO:0000256" key="1">
    <source>
        <dbReference type="ARBA" id="ARBA00022801"/>
    </source>
</evidence>
<accession>A0A1M4XP12</accession>
<dbReference type="PANTHER" id="PTHR43540">
    <property type="entry name" value="PEROXYUREIDOACRYLATE/UREIDOACRYLATE AMIDOHYDROLASE-RELATED"/>
    <property type="match status" value="1"/>
</dbReference>
<dbReference type="PANTHER" id="PTHR43540:SF1">
    <property type="entry name" value="ISOCHORISMATASE HYDROLASE"/>
    <property type="match status" value="1"/>
</dbReference>
<dbReference type="InterPro" id="IPR036380">
    <property type="entry name" value="Isochorismatase-like_sf"/>
</dbReference>
<evidence type="ECO:0000313" key="4">
    <source>
        <dbReference type="Proteomes" id="UP000184295"/>
    </source>
</evidence>
<reference evidence="4" key="1">
    <citation type="submission" date="2016-11" db="EMBL/GenBank/DDBJ databases">
        <authorList>
            <person name="Varghese N."/>
            <person name="Submissions S."/>
        </authorList>
    </citation>
    <scope>NUCLEOTIDE SEQUENCE [LARGE SCALE GENOMIC DNA]</scope>
    <source>
        <strain evidence="4">DSM 19514</strain>
    </source>
</reference>